<feature type="transmembrane region" description="Helical" evidence="13">
    <location>
        <begin position="105"/>
        <end position="122"/>
    </location>
</feature>
<evidence type="ECO:0000256" key="9">
    <source>
        <dbReference type="ARBA" id="ARBA00022824"/>
    </source>
</evidence>
<feature type="transmembrane region" description="Helical" evidence="13">
    <location>
        <begin position="397"/>
        <end position="420"/>
    </location>
</feature>
<comment type="subcellular location">
    <subcellularLocation>
        <location evidence="1 13">Endoplasmic reticulum membrane</location>
        <topology evidence="1 13">Multi-pass membrane protein</topology>
    </subcellularLocation>
</comment>
<keyword evidence="7 13" id="KW-0808">Transferase</keyword>
<feature type="transmembrane region" description="Helical" evidence="13">
    <location>
        <begin position="340"/>
        <end position="359"/>
    </location>
</feature>
<keyword evidence="11 13" id="KW-0472">Membrane</keyword>
<evidence type="ECO:0000256" key="10">
    <source>
        <dbReference type="ARBA" id="ARBA00022989"/>
    </source>
</evidence>
<dbReference type="EMBL" id="MU167306">
    <property type="protein sequence ID" value="KAG0143949.1"/>
    <property type="molecule type" value="Genomic_DNA"/>
</dbReference>
<proteinExistence type="inferred from homology"/>
<dbReference type="GO" id="GO:1990529">
    <property type="term" value="C:glycosylphosphatidylinositol-mannosyltransferase I complex"/>
    <property type="evidence" value="ECO:0007669"/>
    <property type="project" value="TreeGrafter"/>
</dbReference>
<sequence>MTTAPFIWFGLLPALVLRLILVIYSVYHDRHSSLKYTDIDYQVYSDASTFILSPPSQTSTKLGPLAARFFPTLGSPYERDTYRYTPLLALLLLPNQSLHPSWGKLVFSFADLIIGILLYALVRQRPDQLSPSKATLAVTALWLLNPIIANISTRGSSEAILGVMVISCLYLSEREKWTTAAMMLGLAVHFKIYPLIYGASIWTRLGADRTSRSIGYGIFSVNWMQFRFSLIAIGTLFALNGIMYLLWGYDFLQHSYFYHLHRLDHRHNFSPYFYSIYLRFFLPTSSGSKGYLTSVLRSPLISFVPQFGLSLGIGLAYGAMDLRFAWFAQTLAFVGFNKVVTSQYFLWYLWFIPLVLTRIHFSRTRLSLMISSWIITQALWLGQAYRLEFLGQNVFREVWICSLLFFITNAWILGCVLQAYSPPLVIKSNVKVE</sequence>
<dbReference type="InterPro" id="IPR007704">
    <property type="entry name" value="PIG-M"/>
</dbReference>
<dbReference type="PANTHER" id="PTHR12886:SF0">
    <property type="entry name" value="GPI MANNOSYLTRANSFERASE 1"/>
    <property type="match status" value="1"/>
</dbReference>
<accession>A0A9P6T9T9</accession>
<comment type="caution">
    <text evidence="14">The sequence shown here is derived from an EMBL/GenBank/DDBJ whole genome shotgun (WGS) entry which is preliminary data.</text>
</comment>
<evidence type="ECO:0000313" key="14">
    <source>
        <dbReference type="EMBL" id="KAG0143949.1"/>
    </source>
</evidence>
<evidence type="ECO:0000256" key="4">
    <source>
        <dbReference type="ARBA" id="ARBA00013797"/>
    </source>
</evidence>
<evidence type="ECO:0000256" key="7">
    <source>
        <dbReference type="ARBA" id="ARBA00022679"/>
    </source>
</evidence>
<dbReference type="OrthoDB" id="1741594at2759"/>
<dbReference type="GO" id="GO:0051751">
    <property type="term" value="F:alpha-1,4-mannosyltransferase activity"/>
    <property type="evidence" value="ECO:0007669"/>
    <property type="project" value="InterPro"/>
</dbReference>
<feature type="transmembrane region" description="Helical" evidence="13">
    <location>
        <begin position="300"/>
        <end position="320"/>
    </location>
</feature>
<evidence type="ECO:0000256" key="8">
    <source>
        <dbReference type="ARBA" id="ARBA00022692"/>
    </source>
</evidence>
<keyword evidence="10 13" id="KW-1133">Transmembrane helix</keyword>
<comment type="similarity">
    <text evidence="3 13">Belongs to the PIGM family.</text>
</comment>
<feature type="transmembrane region" description="Helical" evidence="13">
    <location>
        <begin position="180"/>
        <end position="205"/>
    </location>
</feature>
<gene>
    <name evidence="14" type="ORF">CROQUDRAFT_672645</name>
</gene>
<evidence type="ECO:0000256" key="6">
    <source>
        <dbReference type="ARBA" id="ARBA00022676"/>
    </source>
</evidence>
<evidence type="ECO:0000256" key="1">
    <source>
        <dbReference type="ARBA" id="ARBA00004477"/>
    </source>
</evidence>
<dbReference type="GO" id="GO:0005789">
    <property type="term" value="C:endoplasmic reticulum membrane"/>
    <property type="evidence" value="ECO:0007669"/>
    <property type="project" value="UniProtKB-SubCell"/>
</dbReference>
<dbReference type="EC" id="2.4.1.-" evidence="13"/>
<evidence type="ECO:0000256" key="3">
    <source>
        <dbReference type="ARBA" id="ARBA00011071"/>
    </source>
</evidence>
<dbReference type="Proteomes" id="UP000886653">
    <property type="component" value="Unassembled WGS sequence"/>
</dbReference>
<keyword evidence="15" id="KW-1185">Reference proteome</keyword>
<dbReference type="AlphaFoldDB" id="A0A9P6T9T9"/>
<keyword evidence="5 13" id="KW-0337">GPI-anchor biosynthesis</keyword>
<keyword evidence="9 13" id="KW-0256">Endoplasmic reticulum</keyword>
<organism evidence="14 15">
    <name type="scientific">Cronartium quercuum f. sp. fusiforme G11</name>
    <dbReference type="NCBI Taxonomy" id="708437"/>
    <lineage>
        <taxon>Eukaryota</taxon>
        <taxon>Fungi</taxon>
        <taxon>Dikarya</taxon>
        <taxon>Basidiomycota</taxon>
        <taxon>Pucciniomycotina</taxon>
        <taxon>Pucciniomycetes</taxon>
        <taxon>Pucciniales</taxon>
        <taxon>Coleosporiaceae</taxon>
        <taxon>Cronartium</taxon>
    </lineage>
</organism>
<evidence type="ECO:0000313" key="15">
    <source>
        <dbReference type="Proteomes" id="UP000886653"/>
    </source>
</evidence>
<evidence type="ECO:0000256" key="13">
    <source>
        <dbReference type="RuleBase" id="RU365064"/>
    </source>
</evidence>
<reference evidence="14" key="1">
    <citation type="submission" date="2013-11" db="EMBL/GenBank/DDBJ databases">
        <title>Genome sequence of the fusiform rust pathogen reveals effectors for host alternation and coevolution with pine.</title>
        <authorList>
            <consortium name="DOE Joint Genome Institute"/>
            <person name="Smith K."/>
            <person name="Pendleton A."/>
            <person name="Kubisiak T."/>
            <person name="Anderson C."/>
            <person name="Salamov A."/>
            <person name="Aerts A."/>
            <person name="Riley R."/>
            <person name="Clum A."/>
            <person name="Lindquist E."/>
            <person name="Ence D."/>
            <person name="Campbell M."/>
            <person name="Kronenberg Z."/>
            <person name="Feau N."/>
            <person name="Dhillon B."/>
            <person name="Hamelin R."/>
            <person name="Burleigh J."/>
            <person name="Smith J."/>
            <person name="Yandell M."/>
            <person name="Nelson C."/>
            <person name="Grigoriev I."/>
            <person name="Davis J."/>
        </authorList>
    </citation>
    <scope>NUCLEOTIDE SEQUENCE</scope>
    <source>
        <strain evidence="14">G11</strain>
    </source>
</reference>
<comment type="pathway">
    <text evidence="2 13">Glycolipid biosynthesis; glycosylphosphatidylinositol-anchor biosynthesis.</text>
</comment>
<comment type="function">
    <text evidence="12 13">Mannosyltransferase involved in glycosylphosphatidylinositol-anchor biosynthesis. Transfers the first alpha-1,4-mannose to GlcN-acyl-PI during GPI precursor assembly. Required for cell wall integrity.</text>
</comment>
<keyword evidence="6 13" id="KW-0328">Glycosyltransferase</keyword>
<dbReference type="GO" id="GO:0006506">
    <property type="term" value="P:GPI anchor biosynthetic process"/>
    <property type="evidence" value="ECO:0007669"/>
    <property type="project" value="UniProtKB-KW"/>
</dbReference>
<evidence type="ECO:0000256" key="11">
    <source>
        <dbReference type="ARBA" id="ARBA00023136"/>
    </source>
</evidence>
<keyword evidence="8 13" id="KW-0812">Transmembrane</keyword>
<dbReference type="GO" id="GO:0004376">
    <property type="term" value="F:GPI mannosyltransferase activity"/>
    <property type="evidence" value="ECO:0007669"/>
    <property type="project" value="InterPro"/>
</dbReference>
<evidence type="ECO:0000256" key="12">
    <source>
        <dbReference type="ARBA" id="ARBA00025399"/>
    </source>
</evidence>
<feature type="transmembrane region" description="Helical" evidence="13">
    <location>
        <begin position="6"/>
        <end position="27"/>
    </location>
</feature>
<feature type="transmembrane region" description="Helical" evidence="13">
    <location>
        <begin position="226"/>
        <end position="249"/>
    </location>
</feature>
<dbReference type="PANTHER" id="PTHR12886">
    <property type="entry name" value="PIG-M MANNOSYLTRANSFERASE"/>
    <property type="match status" value="1"/>
</dbReference>
<evidence type="ECO:0000256" key="5">
    <source>
        <dbReference type="ARBA" id="ARBA00022502"/>
    </source>
</evidence>
<name>A0A9P6T9T9_9BASI</name>
<protein>
    <recommendedName>
        <fullName evidence="4 13">GPI mannosyltransferase 1</fullName>
        <ecNumber evidence="13">2.4.1.-</ecNumber>
    </recommendedName>
    <alternativeName>
        <fullName evidence="13">GPI mannosyltransferase I</fullName>
    </alternativeName>
</protein>
<evidence type="ECO:0000256" key="2">
    <source>
        <dbReference type="ARBA" id="ARBA00004687"/>
    </source>
</evidence>
<dbReference type="Pfam" id="PF05007">
    <property type="entry name" value="Mannosyl_trans"/>
    <property type="match status" value="1"/>
</dbReference>